<protein>
    <submittedName>
        <fullName evidence="10">Putative amino acid sodium/proton transporter</fullName>
    </submittedName>
</protein>
<dbReference type="eggNOG" id="COG1115">
    <property type="taxonomic scope" value="Bacteria"/>
</dbReference>
<evidence type="ECO:0000256" key="7">
    <source>
        <dbReference type="ARBA" id="ARBA00022989"/>
    </source>
</evidence>
<gene>
    <name evidence="10" type="primary">yaaJ</name>
    <name evidence="10" type="ORF">DESHY_30059</name>
</gene>
<evidence type="ECO:0000256" key="8">
    <source>
        <dbReference type="ARBA" id="ARBA00023136"/>
    </source>
</evidence>
<accession>K8DZC4</accession>
<evidence type="ECO:0000313" key="10">
    <source>
        <dbReference type="EMBL" id="CCO08369.1"/>
    </source>
</evidence>
<evidence type="ECO:0000313" key="11">
    <source>
        <dbReference type="Proteomes" id="UP000009315"/>
    </source>
</evidence>
<dbReference type="Gene3D" id="1.20.1740.10">
    <property type="entry name" value="Amino acid/polyamine transporter I"/>
    <property type="match status" value="1"/>
</dbReference>
<feature type="transmembrane region" description="Helical" evidence="9">
    <location>
        <begin position="343"/>
        <end position="365"/>
    </location>
</feature>
<dbReference type="STRING" id="1121428.DESHY_30059"/>
<dbReference type="Pfam" id="PF01235">
    <property type="entry name" value="Na_Ala_symp"/>
    <property type="match status" value="1"/>
</dbReference>
<feature type="transmembrane region" description="Helical" evidence="9">
    <location>
        <begin position="386"/>
        <end position="407"/>
    </location>
</feature>
<dbReference type="PROSITE" id="PS00873">
    <property type="entry name" value="NA_ALANINE_SYMP"/>
    <property type="match status" value="1"/>
</dbReference>
<feature type="transmembrane region" description="Helical" evidence="9">
    <location>
        <begin position="183"/>
        <end position="199"/>
    </location>
</feature>
<keyword evidence="6 9" id="KW-0769">Symport</keyword>
<feature type="transmembrane region" description="Helical" evidence="9">
    <location>
        <begin position="413"/>
        <end position="432"/>
    </location>
</feature>
<dbReference type="OrthoDB" id="9804874at2"/>
<keyword evidence="11" id="KW-1185">Reference proteome</keyword>
<feature type="transmembrane region" description="Helical" evidence="9">
    <location>
        <begin position="299"/>
        <end position="323"/>
    </location>
</feature>
<keyword evidence="5 9" id="KW-0812">Transmembrane</keyword>
<sequence>MLAALEKFIAISNDILWTYVLIALLIGLGIYFTFRTNFVQLRYLGEMIKQLGDGVGVSKQRQGVSSFGAFCISTASRVGTGNLAGVAIALAVGGPGAVFWMWLIALIGSATAFVEATLAQIYKVKSGDGFRGGPAYYMEKALGQRWMGVLFAVLITICFGLVFNSVQANTITLAFHNAFGVDRFVMGLLITAFTAYIIFGGVKRIARAAEIMVPVMAGGYVLLALYISLTNISELPAVLKLIVSSAFGLEEAVGGTMGAALMMGIKRGLFSNEAGMGSAPNAAATAHVSHPAKQGFVQALGVFVDTLVVCSATAFIVLLSEAYRPGGSLTGIELVQAALSSHIGQWAGSFVAVAVFLFAFSSVIGNYYYGETNIEFIKESKTWLTVYRLAVVGMVMFGSVAKIGIVWDMADLFMALMSITNLIAIALLGGIAKQALDDYLQQKRQGLDPVFYRSNLRGLRNIECWPEAETYRKAG</sequence>
<feature type="transmembrane region" description="Helical" evidence="9">
    <location>
        <begin position="15"/>
        <end position="34"/>
    </location>
</feature>
<reference evidence="10 11" key="1">
    <citation type="journal article" date="2013" name="Genome Announc.">
        <title>Genome Sequence of the Sulfate-Reducing Bacterium Desulfotomaculum hydrothermale Lam5(T).</title>
        <authorList>
            <person name="Amin O."/>
            <person name="Fardeau M.L."/>
            <person name="Valette O."/>
            <person name="Hirschler-Rea A."/>
            <person name="Barbe V."/>
            <person name="Medigue C."/>
            <person name="Vacherie B."/>
            <person name="Ollivier B."/>
            <person name="Bertin P.N."/>
            <person name="Dolla A."/>
        </authorList>
    </citation>
    <scope>NUCLEOTIDE SEQUENCE [LARGE SCALE GENOMIC DNA]</scope>
    <source>
        <strain evidence="11">Lam5 / DSM 18033</strain>
    </source>
</reference>
<name>K8DZC4_9FIRM</name>
<comment type="subcellular location">
    <subcellularLocation>
        <location evidence="1 9">Cell membrane</location>
        <topology evidence="1 9">Multi-pass membrane protein</topology>
    </subcellularLocation>
</comment>
<proteinExistence type="inferred from homology"/>
<dbReference type="GO" id="GO:0005886">
    <property type="term" value="C:plasma membrane"/>
    <property type="evidence" value="ECO:0007669"/>
    <property type="project" value="UniProtKB-SubCell"/>
</dbReference>
<keyword evidence="4 9" id="KW-1003">Cell membrane</keyword>
<dbReference type="PANTHER" id="PTHR30330:SF1">
    <property type="entry name" value="AMINO-ACID CARRIER PROTEIN ALST"/>
    <property type="match status" value="1"/>
</dbReference>
<feature type="transmembrane region" description="Helical" evidence="9">
    <location>
        <begin position="67"/>
        <end position="93"/>
    </location>
</feature>
<dbReference type="PRINTS" id="PR00175">
    <property type="entry name" value="NAALASMPORT"/>
</dbReference>
<evidence type="ECO:0000256" key="4">
    <source>
        <dbReference type="ARBA" id="ARBA00022475"/>
    </source>
</evidence>
<dbReference type="InterPro" id="IPR001463">
    <property type="entry name" value="Na/Ala_symport"/>
</dbReference>
<dbReference type="FunFam" id="1.20.1740.10:FF:000004">
    <property type="entry name" value="Sodium:alanine symporter family protein"/>
    <property type="match status" value="1"/>
</dbReference>
<evidence type="ECO:0000256" key="6">
    <source>
        <dbReference type="ARBA" id="ARBA00022847"/>
    </source>
</evidence>
<evidence type="ECO:0000256" key="9">
    <source>
        <dbReference type="RuleBase" id="RU363064"/>
    </source>
</evidence>
<dbReference type="AlphaFoldDB" id="K8DZC4"/>
<dbReference type="GO" id="GO:0005283">
    <property type="term" value="F:amino acid:sodium symporter activity"/>
    <property type="evidence" value="ECO:0007669"/>
    <property type="project" value="InterPro"/>
</dbReference>
<feature type="transmembrane region" description="Helical" evidence="9">
    <location>
        <begin position="211"/>
        <end position="229"/>
    </location>
</feature>
<dbReference type="EMBL" id="CAOS01000010">
    <property type="protein sequence ID" value="CCO08369.1"/>
    <property type="molecule type" value="Genomic_DNA"/>
</dbReference>
<keyword evidence="7 9" id="KW-1133">Transmembrane helix</keyword>
<feature type="transmembrane region" description="Helical" evidence="9">
    <location>
        <begin position="143"/>
        <end position="163"/>
    </location>
</feature>
<comment type="caution">
    <text evidence="10">The sequence shown here is derived from an EMBL/GenBank/DDBJ whole genome shotgun (WGS) entry which is preliminary data.</text>
</comment>
<keyword evidence="8 9" id="KW-0472">Membrane</keyword>
<evidence type="ECO:0000256" key="3">
    <source>
        <dbReference type="ARBA" id="ARBA00022448"/>
    </source>
</evidence>
<evidence type="ECO:0000256" key="5">
    <source>
        <dbReference type="ARBA" id="ARBA00022692"/>
    </source>
</evidence>
<dbReference type="RefSeq" id="WP_008411754.1">
    <property type="nucleotide sequence ID" value="NZ_CAOS01000010.1"/>
</dbReference>
<dbReference type="NCBIfam" id="TIGR00835">
    <property type="entry name" value="agcS"/>
    <property type="match status" value="1"/>
</dbReference>
<dbReference type="PANTHER" id="PTHR30330">
    <property type="entry name" value="AGSS FAMILY TRANSPORTER, SODIUM-ALANINE"/>
    <property type="match status" value="1"/>
</dbReference>
<dbReference type="Proteomes" id="UP000009315">
    <property type="component" value="Unassembled WGS sequence"/>
</dbReference>
<evidence type="ECO:0000256" key="2">
    <source>
        <dbReference type="ARBA" id="ARBA00009261"/>
    </source>
</evidence>
<keyword evidence="3 9" id="KW-0813">Transport</keyword>
<comment type="similarity">
    <text evidence="2 9">Belongs to the alanine or glycine:cation symporter (AGCS) (TC 2.A.25) family.</text>
</comment>
<organism evidence="10 11">
    <name type="scientific">Desulforamulus hydrothermalis Lam5 = DSM 18033</name>
    <dbReference type="NCBI Taxonomy" id="1121428"/>
    <lineage>
        <taxon>Bacteria</taxon>
        <taxon>Bacillati</taxon>
        <taxon>Bacillota</taxon>
        <taxon>Clostridia</taxon>
        <taxon>Eubacteriales</taxon>
        <taxon>Peptococcaceae</taxon>
        <taxon>Desulforamulus</taxon>
    </lineage>
</organism>
<evidence type="ECO:0000256" key="1">
    <source>
        <dbReference type="ARBA" id="ARBA00004651"/>
    </source>
</evidence>